<dbReference type="KEGG" id="sfd:USDA257_c04130"/>
<evidence type="ECO:0000313" key="1">
    <source>
        <dbReference type="EMBL" id="AFL49010.1"/>
    </source>
</evidence>
<dbReference type="HOGENOM" id="CLU_3333055_0_0_5"/>
<dbReference type="AlphaFoldDB" id="I3WZF4"/>
<accession>I3WZF4</accession>
<name>I3WZF4_SINF2</name>
<dbReference type="Proteomes" id="UP000006180">
    <property type="component" value="Chromosome"/>
</dbReference>
<evidence type="ECO:0000313" key="2">
    <source>
        <dbReference type="Proteomes" id="UP000006180"/>
    </source>
</evidence>
<reference evidence="1 2" key="1">
    <citation type="journal article" date="2012" name="J. Bacteriol.">
        <title>Complete genome sequence of the broad-host-range strain Sinorhizobium fredii USDA257.</title>
        <authorList>
            <person name="Schuldes J."/>
            <person name="Rodriguez Orbegoso M."/>
            <person name="Schmeisser C."/>
            <person name="Krishnan H.B."/>
            <person name="Daniel R."/>
            <person name="Streit W.R."/>
        </authorList>
    </citation>
    <scope>NUCLEOTIDE SEQUENCE [LARGE SCALE GENOMIC DNA]</scope>
    <source>
        <strain evidence="1 2">USDA 257</strain>
    </source>
</reference>
<dbReference type="PATRIC" id="fig|1185652.3.peg.427"/>
<gene>
    <name evidence="1" type="ORF">USDA257_c04130</name>
</gene>
<protein>
    <submittedName>
        <fullName evidence="1">Uncharacterized protein</fullName>
    </submittedName>
</protein>
<sequence length="38" mass="4439">MTPDYAWVIKLCFWRSIKPFGRTTPNGWSHPSLLMLTS</sequence>
<dbReference type="EMBL" id="CP003563">
    <property type="protein sequence ID" value="AFL49010.1"/>
    <property type="molecule type" value="Genomic_DNA"/>
</dbReference>
<proteinExistence type="predicted"/>
<organism evidence="1 2">
    <name type="scientific">Sinorhizobium fredii (strain USDA 257)</name>
    <dbReference type="NCBI Taxonomy" id="1185652"/>
    <lineage>
        <taxon>Bacteria</taxon>
        <taxon>Pseudomonadati</taxon>
        <taxon>Pseudomonadota</taxon>
        <taxon>Alphaproteobacteria</taxon>
        <taxon>Hyphomicrobiales</taxon>
        <taxon>Rhizobiaceae</taxon>
        <taxon>Sinorhizobium/Ensifer group</taxon>
        <taxon>Sinorhizobium</taxon>
    </lineage>
</organism>